<proteinExistence type="predicted"/>
<evidence type="ECO:0008006" key="4">
    <source>
        <dbReference type="Google" id="ProtNLM"/>
    </source>
</evidence>
<evidence type="ECO:0000256" key="1">
    <source>
        <dbReference type="SAM" id="Phobius"/>
    </source>
</evidence>
<accession>A0A430FKB2</accession>
<dbReference type="Proteomes" id="UP000287609">
    <property type="component" value="Unassembled WGS sequence"/>
</dbReference>
<dbReference type="EMBL" id="QXGM01000004">
    <property type="protein sequence ID" value="RSX53355.1"/>
    <property type="molecule type" value="Genomic_DNA"/>
</dbReference>
<gene>
    <name evidence="2" type="ORF">D2E26_1397</name>
</gene>
<feature type="transmembrane region" description="Helical" evidence="1">
    <location>
        <begin position="129"/>
        <end position="148"/>
    </location>
</feature>
<evidence type="ECO:0000313" key="3">
    <source>
        <dbReference type="Proteomes" id="UP000287609"/>
    </source>
</evidence>
<dbReference type="AlphaFoldDB" id="A0A430FKB2"/>
<sequence>MPHISPTHHHHHAITKLAARAWHAHIPVRTFVMFFGMALMALGVSLSIKGDLGTSPISSLPYALSCILGPSVGTMTIILNVSYVLIQVLILRRNTRWNHWAQLIMATSMGVFIDFFDWILPFGTPSSYFMRWVLCILGIIACGVGIAFEVRADLILNAGEGMVATLAEVMGHKFGNVKIVFDSTCVALALASSLLCLGAPAGVREGTVAAALCVGLVVKASTKVIHGIDVKRWALATAH</sequence>
<dbReference type="PANTHER" id="PTHR40078:SF1">
    <property type="entry name" value="INTEGRAL MEMBRANE PROTEIN"/>
    <property type="match status" value="1"/>
</dbReference>
<protein>
    <recommendedName>
        <fullName evidence="4">YitT family protein</fullName>
    </recommendedName>
</protein>
<name>A0A430FKB2_9BIFI</name>
<keyword evidence="1" id="KW-1133">Transmembrane helix</keyword>
<evidence type="ECO:0000313" key="2">
    <source>
        <dbReference type="EMBL" id="RSX53355.1"/>
    </source>
</evidence>
<dbReference type="PANTHER" id="PTHR40078">
    <property type="entry name" value="INTEGRAL MEMBRANE PROTEIN-RELATED"/>
    <property type="match status" value="1"/>
</dbReference>
<dbReference type="RefSeq" id="WP_206432092.1">
    <property type="nucleotide sequence ID" value="NZ_QXGM01000004.1"/>
</dbReference>
<keyword evidence="3" id="KW-1185">Reference proteome</keyword>
<dbReference type="InterPro" id="IPR038750">
    <property type="entry name" value="YczE/YyaS-like"/>
</dbReference>
<feature type="transmembrane region" description="Helical" evidence="1">
    <location>
        <begin position="103"/>
        <end position="123"/>
    </location>
</feature>
<comment type="caution">
    <text evidence="2">The sequence shown here is derived from an EMBL/GenBank/DDBJ whole genome shotgun (WGS) entry which is preliminary data.</text>
</comment>
<reference evidence="2 3" key="1">
    <citation type="submission" date="2018-09" db="EMBL/GenBank/DDBJ databases">
        <title>Characterization of the phylogenetic diversity of five novel species belonging to the genus Bifidobacterium.</title>
        <authorList>
            <person name="Lugli G.A."/>
            <person name="Duranti S."/>
            <person name="Milani C."/>
        </authorList>
    </citation>
    <scope>NUCLEOTIDE SEQUENCE [LARGE SCALE GENOMIC DNA]</scope>
    <source>
        <strain evidence="2 3">2036B</strain>
    </source>
</reference>
<feature type="transmembrane region" description="Helical" evidence="1">
    <location>
        <begin position="26"/>
        <end position="48"/>
    </location>
</feature>
<keyword evidence="1" id="KW-0812">Transmembrane</keyword>
<organism evidence="2 3">
    <name type="scientific">Bifidobacterium dolichotidis</name>
    <dbReference type="NCBI Taxonomy" id="2306976"/>
    <lineage>
        <taxon>Bacteria</taxon>
        <taxon>Bacillati</taxon>
        <taxon>Actinomycetota</taxon>
        <taxon>Actinomycetes</taxon>
        <taxon>Bifidobacteriales</taxon>
        <taxon>Bifidobacteriaceae</taxon>
        <taxon>Bifidobacterium</taxon>
    </lineage>
</organism>
<feature type="transmembrane region" description="Helical" evidence="1">
    <location>
        <begin position="60"/>
        <end position="91"/>
    </location>
</feature>
<dbReference type="Pfam" id="PF19700">
    <property type="entry name" value="DUF6198"/>
    <property type="match status" value="1"/>
</dbReference>
<keyword evidence="1" id="KW-0472">Membrane</keyword>